<reference evidence="2" key="1">
    <citation type="submission" date="2022-09" db="EMBL/GenBank/DDBJ databases">
        <title>Intensive care unit water sources are persistently colonized with multi-drug resistant bacteria and are the site of extensive horizontal gene transfer of antibiotic resistance genes.</title>
        <authorList>
            <person name="Diorio-Toth L."/>
        </authorList>
    </citation>
    <scope>NUCLEOTIDE SEQUENCE</scope>
    <source>
        <strain evidence="2">GD03782</strain>
    </source>
</reference>
<gene>
    <name evidence="2" type="ORF">N5I14_20930</name>
</gene>
<dbReference type="Proteomes" id="UP001160882">
    <property type="component" value="Unassembled WGS sequence"/>
</dbReference>
<proteinExistence type="predicted"/>
<evidence type="ECO:0000256" key="1">
    <source>
        <dbReference type="SAM" id="Coils"/>
    </source>
</evidence>
<dbReference type="AlphaFoldDB" id="A0AA42UTV9"/>
<organism evidence="2 3">
    <name type="scientific">Pseudomonas mosselii</name>
    <dbReference type="NCBI Taxonomy" id="78327"/>
    <lineage>
        <taxon>Bacteria</taxon>
        <taxon>Pseudomonadati</taxon>
        <taxon>Pseudomonadota</taxon>
        <taxon>Gammaproteobacteria</taxon>
        <taxon>Pseudomonadales</taxon>
        <taxon>Pseudomonadaceae</taxon>
        <taxon>Pseudomonas</taxon>
    </lineage>
</organism>
<evidence type="ECO:0000313" key="2">
    <source>
        <dbReference type="EMBL" id="MDH1632710.1"/>
    </source>
</evidence>
<dbReference type="RefSeq" id="WP_280083360.1">
    <property type="nucleotide sequence ID" value="NZ_JAOCGG010000056.1"/>
</dbReference>
<accession>A0AA42UTV9</accession>
<dbReference type="Pfam" id="PF12616">
    <property type="entry name" value="DUF3775"/>
    <property type="match status" value="1"/>
</dbReference>
<keyword evidence="1" id="KW-0175">Coiled coil</keyword>
<dbReference type="InterPro" id="IPR022254">
    <property type="entry name" value="DUF3775"/>
</dbReference>
<name>A0AA42UTV9_9PSED</name>
<dbReference type="EMBL" id="JAOCGG010000056">
    <property type="protein sequence ID" value="MDH1632710.1"/>
    <property type="molecule type" value="Genomic_DNA"/>
</dbReference>
<evidence type="ECO:0000313" key="3">
    <source>
        <dbReference type="Proteomes" id="UP001160882"/>
    </source>
</evidence>
<sequence>MKHLTVEKAKQLADLAEERHAEYRKRHPGGIVGSGDLKALILERESLEATAFRDAVKNLSEEESRDAVALMYVGRGDYMEGDYSPSTVQETFDGHVKTFSKDSKAELTGILLSKTAVMHRYLDDGIKRVKPTLK</sequence>
<comment type="caution">
    <text evidence="2">The sequence shown here is derived from an EMBL/GenBank/DDBJ whole genome shotgun (WGS) entry which is preliminary data.</text>
</comment>
<feature type="coiled-coil region" evidence="1">
    <location>
        <begin position="6"/>
        <end position="62"/>
    </location>
</feature>
<protein>
    <submittedName>
        <fullName evidence="2">DUF3775 domain-containing protein</fullName>
    </submittedName>
</protein>